<dbReference type="InterPro" id="IPR024990">
    <property type="entry name" value="Apc1"/>
</dbReference>
<dbReference type="GO" id="GO:0005680">
    <property type="term" value="C:anaphase-promoting complex"/>
    <property type="evidence" value="ECO:0007669"/>
    <property type="project" value="InterPro"/>
</dbReference>
<keyword evidence="4" id="KW-0175">Coiled coil</keyword>
<feature type="compositionally biased region" description="Basic and acidic residues" evidence="5">
    <location>
        <begin position="2401"/>
        <end position="2420"/>
    </location>
</feature>
<feature type="region of interest" description="Disordered" evidence="5">
    <location>
        <begin position="3103"/>
        <end position="3129"/>
    </location>
</feature>
<evidence type="ECO:0000256" key="2">
    <source>
        <dbReference type="ARBA" id="ARBA00022776"/>
    </source>
</evidence>
<feature type="region of interest" description="Disordered" evidence="5">
    <location>
        <begin position="1368"/>
        <end position="1426"/>
    </location>
</feature>
<feature type="compositionally biased region" description="Low complexity" evidence="5">
    <location>
        <begin position="1411"/>
        <end position="1421"/>
    </location>
</feature>
<feature type="compositionally biased region" description="Basic and acidic residues" evidence="5">
    <location>
        <begin position="3751"/>
        <end position="3769"/>
    </location>
</feature>
<dbReference type="GO" id="GO:0051301">
    <property type="term" value="P:cell division"/>
    <property type="evidence" value="ECO:0007669"/>
    <property type="project" value="UniProtKB-KW"/>
</dbReference>
<sequence>MVYAIIIKDGESKNKTSKSKQPILGKKKKIEKKKSTSLCKKGAANSSYCFKNNQYSILNYFDVKKKEKKKDQRDKEASTPKKNVDTYIDNFYSIEEGKNDSKQNGHILTYIKWICEEKKNEKGNIKEHILKLLILLKKEDIYLKRYSPKVYNFEQKRKQKGDTIKKPTCKEKIYVNNIYNRNVKRTKFYSNVVNGALYEYKLTYCRENSLMTFHYYDGVRKSFKVSSGTFFYLLSDDKSVFRRSAPNNEGLAEQDALLPHKNNYIYTFERNCENKITVQMIDVLSKTRKTEFSLRYTPLRVFYHSDHLFFVNLLSGASGARGRKYFTYSIYKNNVKEKIRVVYLSAVHPFYSSTVAGENDYAFFRKCKYFYREERVFMWTDPLWQGSSRGSAAALPADSSASASFSSTSASPSDGSTSNGEDPCETRLNQVPSMNIIHINPNVNICIAFEEITETYFFFYILYNVVKYSKKYLRDYFKAEKMDKFLPFQHFLSIPKKQFTYKEETFRNVNFNTQVYKPQLVITTGGNKSIQSRIKLCVYDNVNNLLFLIPIYHKYVKDKIKVVPNVLNFTTVNMTREFSTVKYYPYNMCAFLNNQMNTTHLECTPRERSYDSAVVNVSTGEKRIRYFKKLLKQKRDILKWTDGEAEKKEAKEKTQLGRLILDVNKVNHFIIILNKNGMLYLLSDDVYLSSIYLYNSTAQIYNLHNADLCHVTVDTIDYDKRKKLRLKSYRVHIDIMPKNPTLKFVLSFFYNYMCKKIATQFFTLCVYECRRGQQHRGIFHFLNIDIYFLGQHDLGFSRRGGPSPSGKGAKGVSEQGVNANGVSNQGGSANGRIANMWSAHLHSEHAQAQKCPPPVEKNAWVKNQTEKYQMLNRNFFEAENLPHVEFSRFVYLFMLICVEDLPMYRRMEKYLYLKKGKNLLPTEEYSESKFNCFRFGPAEGSSSGEADRGSSSNSCGSDDTAENITHGRFPPCGGKRGKDVNLPPDNTPNGYYTVISNFITYLHDKYRHIYRNKYLLLAYLHSYSDEIGMSELVEQKIKDDLVLLILILSYTLKLYNFMFHYVDKLSAWRKREMLPFYRHVCRRYYREELLKRCTYDVARRGLTLTVSKRDGCSLKMGHRGDSICAKTRIIHSPLSKNRAMELRQSHQFDKYTFLNNYLRGKFSKLSSIPNTLELLGQIAHCCQAEEGHSHVNRFLNASFFLQHNESHAKKLKLKHECYLREVEQLFSVIKKWEEEMRSRRRRSRKENQSRMTRMTANESHVTHCYANFQAFKSSILLDNKMKFLYYFPPLYFPLKNLLIASHLSLLYGKNLKKKIIKENFLRNVVKNELDVIYVPAFPEKIVKSAEEQGSQGGKSSSIYSCPYGEVPKGEATYGRKPPHRTQPNRRKGEGIPPKEGKKTPHNGNSFERLHSSSATSSCAFSNHTKEKQQSRDPLYFYQKQIHFHTSNMKHFDSLNIDDMNLVNILLKCVFYENLYSLNRYSHMLYIHLHSASHVFHHTLGGRQILRDALWWEGLKERDEREESEKCMKTELRLSKDRLPLEMTKLFDCYETLNFKNANFYISINREDLFFNRCFDSTNARVRKNFYQILDILNRSFHSGVPINGEDHRHGKRARGEKKQSSRDEEKRKRTQREDQANNSYDKRNLIVQKSYLSEYKILKDCCFFFDTFKMDRNVSSCYFPHNKDPVLVYLNNFHNYYFSKYYKKRKIQLLKDKEDDVEEEEEEEEEGGAQNRDLIDLIDLENSSDSLESAYIHKHKYNRKNVNQQLKKIIKLVNLDKLEEKKILIDTKINGNIDKVLDLMHLYYTLEKFYKMKYICMFNISEINFFDIINSIHYKPDINFNIKYNLYVYLFECRQNQSRLSNLSIPPTDSFSLNVPSRAYSRDPADGSNRRPSATFYNYANSFNENGFPVNGAMSSGANRADASLSNLANGNSGVSGTHPPATHTASNPAVESPRNNALATGYPSGAPTANIPRRNSNVLMRDNSENDIQNVHLHNAASYHYTRFDNNQNNINRNIGSNIGSNMRFNTDTFNEPSEVTMLNRRIREFNSYWHMRTNELRTNNNLNYRSLLNTSRSMQRQGSNSGNRFSYNQNRTPERNTGNGISRNYGNRLNVLPLQSRVGNYRDVGRANSYNVSRNVPTSMEESPPISHFENSPVNSHRMNGNQGSSHEGGGHEGGGHVVHVNHSGNNNDYDRQDRHNDSSVQLARERSFLPFSAPHSSNANQRDKLHNLKYSLKKKKKKHINRIKLNVNSLLNSLNVHMKTDKIEKIFVLNKKFKELHACKNVLRNFNTLPMRELASKIGVPASTHTGDFFDNFQFNNSTSQNVLAHRESLRNNEMDNGQSGIPNETQDSTSSSSYQESDYNSDFNKTWEVPECVGSPKSVIDVEGDGQNGQNGQNGHPDSDHQQGGRRDTPGEDPIRRANTNPNKPYHASYNPNGNDSSNDEFYSSNFLYTPNKPANETTGQEKMNDISFDNINRRYSCNRSINDTEPRRDSQISFLYYDRRNSFMLNSLPRRESNGSLPVLNGVGSNLNGEAGRHSSGGDDRGNYGGGDDRGNYGGDDGRGNYRGGDRRGGRGAPSRPSINSSRSVRNSAASSVLQREGTQHANDSMSSYNNTPMEEYANLYDANDFKNKKKLNKKIDYYDFTFDKAKCIKYNHFVNGKIRNAFKLQCSLCQTILYKKYDDMQKKKNSVLVNIINHENYLFKFLNKNYKYCGMYFLAGLIYGLGLLQFFKSLKISLFLQYILKYKNRCLYICSILGISLSLISSKNRELTSICLSALFKELYDGKRKLNLDNLLFQCFNEHGHEDDNYKFVFYKKKKINKTDKVDSKIEHLKKEGCLKRGTESRQTYAEEDSHYFNLLYAHDNELSDEDTSTVPMTSDDASSLSCNTLDRNVGSGIGNPLAGSTSYQHHREGHTEGGIYNITGGSTEVNYYPNGDSNADPGVLIRADTPRGDHEGGKQDDQEAVKQDDHEGGKQDGHEAVKQDDHEAVKQDDLAGDKQDHQEGNSKEDYDWDAKQDYPDKAFQLTYHKEYPPQYDLTGGQCERMEHLNEGDDPEEEGTPHYTYRLSKGADADPFSDKFSEEWEERNEYMRQGICDREGKVDDVGDDVEDDAEERSIQECIRDGTGGDKNDCPDDCRLEDLLDSDPENRPENIDDVYSLMNSPTCNSICSENSQGKKKSKREEHKWQKVKSTNRKKKKSLDNLVLSTNFLCLGYLHMNSNNKCLTRYILKLLQKSNLSKLNLLCIFWSIGSINFKKGSLFHTVIISLLYFINANVPYKMHKNDFIKAFSMKCLHADDMSYDIMHIIISSAVAVSLTFFKTNNIHAFNMIFMPSIMDHIYYFNQYEIMVKSFARNMIVFDFVDLSHEYILSNIPPFLRILPNDWSRKRKSKLPYMHLLNKNGTFKDKELERKFIVLNGHLNWGHDFVRNEMNRVHEGGRYFRLTKQSFVHCYREKLSPGGAPLRYYFHGGVGGVGGLHRSNSSGRADCPSAYATDTSSDQETTADRRNHEQNLLKDYTFVYNCEMLRYYIIMGVLQVLSLKYLSTHHEHFKKICFEYISYFENINKGIYAQRKLEKLYKKVNYLVQKIKSKVTRGNLLQEFLPGGKEAAQEFRPGGKEAVQDLRPSVPTSGMAHQMGGGSLTGREAEVRASDSVNGRLWSDADHDGDHDEDHDDHNDDHRDKADDGGDNGSQDEDDHYAGPPRSPAPLRRGELDDQINNRLHDLIAHLEYDDCSSDSEDAKTKIGPSHPSERNQTDGGTHKEVKQRQSADSANTMGATLSSKKNSLYSHIYKLILKYVKKIKKIKKCLHNWHSPVEDENYITSRLLGQKDQNGKNHLYKIKEEDVNDIVNLIYQCLSLVFVGSCDKTLNKKIKNKINNLVNIRDKNTNNLYYYYLGYINLGCGKYVLKRHTDVSTCTLTLILFSFFHIYDLSSHFIIHLIEFMYVLLIDKRFLKIYDVTSNQFVSLPIQLIYTDKVSTYHLKANRHTHPQVGNTINRSALNKNFYLHKTNYTSLNRKVVLPPSAIPHLDIVNISIVNSEYYHLSFSCFDARKTKKSFSQGTLGRDPQADPHIRQLKSGARITSVPPCDKNNIVRKIIKRGILFVKRREYNSVPLDYKHLFVADTLLNLCEGGEQMGMKVVPFEKFTRNRDVCRGPSHGDNTKLRTSKQPNGKHTCSSALWLDKLHPMNKDNFPWMNQKGPLLGVTEKKNLLRNTLMRHKDSQSSIAKFLLEVLKYYEKIPLAFSDDAMLLFQTKGNYTHKNINELLMLKYYLKLDGEKSSSEETHQDDHLASEGKFAKLFLLFNEEFSRQLIEIEKFNKQKGSKKTQFLPLIYAVIVNYYERKWSAQWGEKIGSAHSEEHSKMVDTLRSSVNSANLAGDNGEDSTNNLVTTHTISPAPIIISNICNERAQNNIYTLYYKSREKKENMLASDLTHQNQLNQLLVEYALKKLTPFVKYQLVKQVQSNFDYFLLVQNLHIDRSVNYLYFLSDVYHSFYPFYQFFCKYWEDHYFGTLASPRRAEKKHICDLEFFDYVANPQRDTKVVLLGGGDPPAYSFPEKSSSSYLLRTPKRGKRKGCAAGGRAERGGSACKVKVTWKDEARKGVSWKDEAGKGVSWKDEAGKDASRNDAPRKEEALPPNDTFDKVKDLLSLNFDYLKIMQGIYKRSSTRASLMSYLPFFGTDYHFAYFFENNLKVIKRIFQQYYHKGYPHKSILFNKRKISTNDSSNVVNLFTQYCNFPNYFSFWNFVLSDEEDNFLFVPRRRHLYDHKYNRYIRSVISEADHVLTHDSMLLGETVGKKHRHNYAKVPTRSALKCGHFNASRANVFPSHGAVPPNGETSLHRKRRYIKIALKWIDKRNSPSAGRGDTEEKHHPFVVLQRIAHTVERNVKKEACPIRRAFMGNTHGKTSLRAYNFFKHWVSRSEHLSSKLITTHNISLTSACINSFFADILLCFFIGNL</sequence>
<feature type="compositionally biased region" description="Polar residues" evidence="5">
    <location>
        <begin position="1944"/>
        <end position="1959"/>
    </location>
</feature>
<feature type="region of interest" description="Disordered" evidence="5">
    <location>
        <begin position="940"/>
        <end position="984"/>
    </location>
</feature>
<feature type="region of interest" description="Disordered" evidence="5">
    <location>
        <begin position="3049"/>
        <end position="3079"/>
    </location>
</feature>
<keyword evidence="2" id="KW-0498">Mitosis</keyword>
<feature type="compositionally biased region" description="Basic and acidic residues" evidence="5">
    <location>
        <begin position="2536"/>
        <end position="2574"/>
    </location>
</feature>
<dbReference type="EMBL" id="KQ234984">
    <property type="protein sequence ID" value="KMZ95611.1"/>
    <property type="molecule type" value="Genomic_DNA"/>
</dbReference>
<feature type="compositionally biased region" description="Acidic residues" evidence="5">
    <location>
        <begin position="3107"/>
        <end position="3116"/>
    </location>
</feature>
<feature type="compositionally biased region" description="Low complexity" evidence="5">
    <location>
        <begin position="2578"/>
        <end position="2598"/>
    </location>
</feature>
<feature type="region of interest" description="Disordered" evidence="5">
    <location>
        <begin position="2336"/>
        <end position="2365"/>
    </location>
</feature>
<feature type="compositionally biased region" description="Basic and acidic residues" evidence="5">
    <location>
        <begin position="3610"/>
        <end position="3623"/>
    </location>
</feature>
<feature type="region of interest" description="Disordered" evidence="5">
    <location>
        <begin position="3172"/>
        <end position="3197"/>
    </location>
</feature>
<organism evidence="6 7">
    <name type="scientific">Plasmodium vivax Mauritania I</name>
    <dbReference type="NCBI Taxonomy" id="1035515"/>
    <lineage>
        <taxon>Eukaryota</taxon>
        <taxon>Sar</taxon>
        <taxon>Alveolata</taxon>
        <taxon>Apicomplexa</taxon>
        <taxon>Aconoidasida</taxon>
        <taxon>Haemosporida</taxon>
        <taxon>Plasmodiidae</taxon>
        <taxon>Plasmodium</taxon>
        <taxon>Plasmodium (Plasmodium)</taxon>
    </lineage>
</organism>
<feature type="compositionally biased region" description="Low complexity" evidence="5">
    <location>
        <begin position="2347"/>
        <end position="2365"/>
    </location>
</feature>
<feature type="region of interest" description="Disordered" evidence="5">
    <location>
        <begin position="2515"/>
        <end position="2615"/>
    </location>
</feature>
<feature type="compositionally biased region" description="Basic and acidic residues" evidence="5">
    <location>
        <begin position="1386"/>
        <end position="1398"/>
    </location>
</feature>
<evidence type="ECO:0000256" key="4">
    <source>
        <dbReference type="SAM" id="Coils"/>
    </source>
</evidence>
<evidence type="ECO:0000256" key="3">
    <source>
        <dbReference type="ARBA" id="ARBA00023306"/>
    </source>
</evidence>
<dbReference type="GO" id="GO:0031145">
    <property type="term" value="P:anaphase-promoting complex-dependent catabolic process"/>
    <property type="evidence" value="ECO:0007669"/>
    <property type="project" value="TreeGrafter"/>
</dbReference>
<feature type="region of interest" description="Disordered" evidence="5">
    <location>
        <begin position="4618"/>
        <end position="4640"/>
    </location>
</feature>
<feature type="region of interest" description="Disordered" evidence="5">
    <location>
        <begin position="2134"/>
        <end position="2202"/>
    </location>
</feature>
<feature type="compositionally biased region" description="Low complexity" evidence="5">
    <location>
        <begin position="403"/>
        <end position="418"/>
    </location>
</feature>
<evidence type="ECO:0000313" key="6">
    <source>
        <dbReference type="EMBL" id="KMZ95611.1"/>
    </source>
</evidence>
<feature type="region of interest" description="Disordered" evidence="5">
    <location>
        <begin position="403"/>
        <end position="425"/>
    </location>
</feature>
<feature type="compositionally biased region" description="Polar residues" evidence="5">
    <location>
        <begin position="2605"/>
        <end position="2615"/>
    </location>
</feature>
<feature type="region of interest" description="Disordered" evidence="5">
    <location>
        <begin position="3484"/>
        <end position="3509"/>
    </location>
</feature>
<dbReference type="PANTHER" id="PTHR12827:SF3">
    <property type="entry name" value="ANAPHASE-PROMOTING COMPLEX SUBUNIT 1"/>
    <property type="match status" value="1"/>
</dbReference>
<feature type="compositionally biased region" description="Low complexity" evidence="5">
    <location>
        <begin position="2180"/>
        <end position="2190"/>
    </location>
</feature>
<name>A0A0J9TKK0_PLAVI</name>
<feature type="region of interest" description="Disordered" evidence="5">
    <location>
        <begin position="2903"/>
        <end position="3019"/>
    </location>
</feature>
<evidence type="ECO:0000256" key="5">
    <source>
        <dbReference type="SAM" id="MobiDB-lite"/>
    </source>
</evidence>
<feature type="compositionally biased region" description="Polar residues" evidence="5">
    <location>
        <begin position="2151"/>
        <end position="2161"/>
    </location>
</feature>
<dbReference type="GO" id="GO:0070979">
    <property type="term" value="P:protein K11-linked ubiquitination"/>
    <property type="evidence" value="ECO:0007669"/>
    <property type="project" value="TreeGrafter"/>
</dbReference>
<feature type="region of interest" description="Disordered" evidence="5">
    <location>
        <begin position="799"/>
        <end position="824"/>
    </location>
</feature>
<dbReference type="Proteomes" id="UP000053776">
    <property type="component" value="Unassembled WGS sequence"/>
</dbReference>
<feature type="region of interest" description="Disordered" evidence="5">
    <location>
        <begin position="3610"/>
        <end position="3713"/>
    </location>
</feature>
<feature type="compositionally biased region" description="Polar residues" evidence="5">
    <location>
        <begin position="815"/>
        <end position="824"/>
    </location>
</feature>
<dbReference type="PANTHER" id="PTHR12827">
    <property type="entry name" value="MEIOTIC CHECKPOINT REGULATOR TSG24 FAMILY MEMBER"/>
    <property type="match status" value="1"/>
</dbReference>
<evidence type="ECO:0000313" key="7">
    <source>
        <dbReference type="Proteomes" id="UP000053776"/>
    </source>
</evidence>
<feature type="region of interest" description="Disordered" evidence="5">
    <location>
        <begin position="1602"/>
        <end position="1637"/>
    </location>
</feature>
<reference evidence="6 7" key="1">
    <citation type="submission" date="2011-08" db="EMBL/GenBank/DDBJ databases">
        <title>The Genome Sequence of Plasmodium vivax Mauritania I.</title>
        <authorList>
            <consortium name="The Broad Institute Genome Sequencing Platform"/>
            <consortium name="The Broad Institute Genome Sequencing Center for Infectious Disease"/>
            <person name="Neafsey D."/>
            <person name="Carlton J."/>
            <person name="Barnwell J."/>
            <person name="Collins W."/>
            <person name="Escalante A."/>
            <person name="Mullikin J."/>
            <person name="Saul A."/>
            <person name="Guigo R."/>
            <person name="Camara F."/>
            <person name="Young S.K."/>
            <person name="Zeng Q."/>
            <person name="Gargeya S."/>
            <person name="Fitzgerald M."/>
            <person name="Haas B."/>
            <person name="Abouelleil A."/>
            <person name="Alvarado L."/>
            <person name="Arachchi H.M."/>
            <person name="Berlin A."/>
            <person name="Brown A."/>
            <person name="Chapman S.B."/>
            <person name="Chen Z."/>
            <person name="Dunbar C."/>
            <person name="Freedman E."/>
            <person name="Gearin G."/>
            <person name="Gellesch M."/>
            <person name="Goldberg J."/>
            <person name="Griggs A."/>
            <person name="Gujja S."/>
            <person name="Heiman D."/>
            <person name="Howarth C."/>
            <person name="Larson L."/>
            <person name="Lui A."/>
            <person name="MacDonald P.J.P."/>
            <person name="Montmayeur A."/>
            <person name="Murphy C."/>
            <person name="Neiman D."/>
            <person name="Pearson M."/>
            <person name="Priest M."/>
            <person name="Roberts A."/>
            <person name="Saif S."/>
            <person name="Shea T."/>
            <person name="Shenoy N."/>
            <person name="Sisk P."/>
            <person name="Stolte C."/>
            <person name="Sykes S."/>
            <person name="Wortman J."/>
            <person name="Nusbaum C."/>
            <person name="Birren B."/>
        </authorList>
    </citation>
    <scope>NUCLEOTIDE SEQUENCE [LARGE SCALE GENOMIC DNA]</scope>
    <source>
        <strain evidence="6 7">Mauritania I</strain>
    </source>
</reference>
<feature type="region of interest" description="Disordered" evidence="5">
    <location>
        <begin position="2075"/>
        <end position="2106"/>
    </location>
</feature>
<dbReference type="GO" id="GO:0007091">
    <property type="term" value="P:metaphase/anaphase transition of mitotic cell cycle"/>
    <property type="evidence" value="ECO:0007669"/>
    <property type="project" value="TreeGrafter"/>
</dbReference>
<feature type="region of interest" description="Disordered" evidence="5">
    <location>
        <begin position="1924"/>
        <end position="1973"/>
    </location>
</feature>
<feature type="compositionally biased region" description="Basic and acidic residues" evidence="5">
    <location>
        <begin position="2191"/>
        <end position="2202"/>
    </location>
</feature>
<feature type="compositionally biased region" description="Polar residues" evidence="5">
    <location>
        <begin position="2134"/>
        <end position="2143"/>
    </location>
</feature>
<dbReference type="GO" id="GO:0060090">
    <property type="term" value="F:molecular adaptor activity"/>
    <property type="evidence" value="ECO:0007669"/>
    <property type="project" value="TreeGrafter"/>
</dbReference>
<feature type="region of interest" description="Disordered" evidence="5">
    <location>
        <begin position="3735"/>
        <end position="3777"/>
    </location>
</feature>
<feature type="compositionally biased region" description="Basic and acidic residues" evidence="5">
    <location>
        <begin position="1616"/>
        <end position="1637"/>
    </location>
</feature>
<feature type="compositionally biased region" description="Low complexity" evidence="5">
    <location>
        <begin position="799"/>
        <end position="813"/>
    </location>
</feature>
<gene>
    <name evidence="6" type="ORF">PVMG_04404</name>
</gene>
<dbReference type="OrthoDB" id="296935at2759"/>
<feature type="region of interest" description="Disordered" evidence="5">
    <location>
        <begin position="2380"/>
        <end position="2465"/>
    </location>
</feature>
<feature type="compositionally biased region" description="Basic and acidic residues" evidence="5">
    <location>
        <begin position="3117"/>
        <end position="3129"/>
    </location>
</feature>
<accession>A0A0J9TKK0</accession>
<feature type="compositionally biased region" description="Basic residues" evidence="5">
    <location>
        <begin position="1376"/>
        <end position="1385"/>
    </location>
</feature>
<proteinExistence type="predicted"/>
<feature type="compositionally biased region" description="Polar residues" evidence="5">
    <location>
        <begin position="1924"/>
        <end position="1936"/>
    </location>
</feature>
<feature type="compositionally biased region" description="Basic and acidic residues" evidence="5">
    <location>
        <begin position="2951"/>
        <end position="3019"/>
    </location>
</feature>
<feature type="compositionally biased region" description="Polar residues" evidence="5">
    <location>
        <begin position="2434"/>
        <end position="2465"/>
    </location>
</feature>
<feature type="coiled-coil region" evidence="4">
    <location>
        <begin position="1703"/>
        <end position="1730"/>
    </location>
</feature>
<protein>
    <submittedName>
        <fullName evidence="6">Uncharacterized protein</fullName>
    </submittedName>
</protein>
<feature type="compositionally biased region" description="Low complexity" evidence="5">
    <location>
        <begin position="940"/>
        <end position="954"/>
    </location>
</feature>
<feature type="compositionally biased region" description="Basic and acidic residues" evidence="5">
    <location>
        <begin position="3662"/>
        <end position="3687"/>
    </location>
</feature>
<keyword evidence="1" id="KW-0132">Cell division</keyword>
<evidence type="ECO:0000256" key="1">
    <source>
        <dbReference type="ARBA" id="ARBA00022618"/>
    </source>
</evidence>
<keyword evidence="3" id="KW-0131">Cell cycle</keyword>